<name>A0A517ZBP2_9PLAN</name>
<dbReference type="InterPro" id="IPR035952">
    <property type="entry name" value="Rhomboid-like_sf"/>
</dbReference>
<feature type="transmembrane region" description="Helical" evidence="7">
    <location>
        <begin position="225"/>
        <end position="248"/>
    </location>
</feature>
<dbReference type="PANTHER" id="PTHR43731:SF14">
    <property type="entry name" value="PRESENILIN-ASSOCIATED RHOMBOID-LIKE PROTEIN, MITOCHONDRIAL"/>
    <property type="match status" value="1"/>
</dbReference>
<feature type="domain" description="Peptidase S54 rhomboid" evidence="8">
    <location>
        <begin position="91"/>
        <end position="243"/>
    </location>
</feature>
<accession>A0A517ZBP2</accession>
<feature type="transmembrane region" description="Helical" evidence="7">
    <location>
        <begin position="128"/>
        <end position="147"/>
    </location>
</feature>
<comment type="similarity">
    <text evidence="2">Belongs to the peptidase S54 family.</text>
</comment>
<feature type="transmembrane region" description="Helical" evidence="7">
    <location>
        <begin position="90"/>
        <end position="116"/>
    </location>
</feature>
<evidence type="ECO:0000256" key="3">
    <source>
        <dbReference type="ARBA" id="ARBA00022692"/>
    </source>
</evidence>
<dbReference type="FunFam" id="1.20.1540.10:FF:000027">
    <property type="entry name" value="Rhomboid family intramembrane serine protease"/>
    <property type="match status" value="1"/>
</dbReference>
<proteinExistence type="inferred from homology"/>
<evidence type="ECO:0000256" key="4">
    <source>
        <dbReference type="ARBA" id="ARBA00022801"/>
    </source>
</evidence>
<feature type="transmembrane region" description="Helical" evidence="7">
    <location>
        <begin position="185"/>
        <end position="205"/>
    </location>
</feature>
<dbReference type="Proteomes" id="UP000320496">
    <property type="component" value="Chromosome"/>
</dbReference>
<reference evidence="9 10" key="1">
    <citation type="submission" date="2019-02" db="EMBL/GenBank/DDBJ databases">
        <title>Deep-cultivation of Planctomycetes and their phenomic and genomic characterization uncovers novel biology.</title>
        <authorList>
            <person name="Wiegand S."/>
            <person name="Jogler M."/>
            <person name="Boedeker C."/>
            <person name="Pinto D."/>
            <person name="Vollmers J."/>
            <person name="Rivas-Marin E."/>
            <person name="Kohn T."/>
            <person name="Peeters S.H."/>
            <person name="Heuer A."/>
            <person name="Rast P."/>
            <person name="Oberbeckmann S."/>
            <person name="Bunk B."/>
            <person name="Jeske O."/>
            <person name="Meyerdierks A."/>
            <person name="Storesund J.E."/>
            <person name="Kallscheuer N."/>
            <person name="Luecker S."/>
            <person name="Lage O.M."/>
            <person name="Pohl T."/>
            <person name="Merkel B.J."/>
            <person name="Hornburger P."/>
            <person name="Mueller R.-W."/>
            <person name="Bruemmer F."/>
            <person name="Labrenz M."/>
            <person name="Spormann A.M."/>
            <person name="Op den Camp H."/>
            <person name="Overmann J."/>
            <person name="Amann R."/>
            <person name="Jetten M.S.M."/>
            <person name="Mascher T."/>
            <person name="Medema M.H."/>
            <person name="Devos D.P."/>
            <person name="Kaster A.-K."/>
            <person name="Ovreas L."/>
            <person name="Rohde M."/>
            <person name="Galperin M.Y."/>
            <person name="Jogler C."/>
        </authorList>
    </citation>
    <scope>NUCLEOTIDE SEQUENCE [LARGE SCALE GENOMIC DNA]</scope>
    <source>
        <strain evidence="9 10">Mal4</strain>
    </source>
</reference>
<keyword evidence="6 7" id="KW-0472">Membrane</keyword>
<keyword evidence="5 7" id="KW-1133">Transmembrane helix</keyword>
<sequence length="274" mass="30199">MIPLRDNIPSRTTPVVNYAIIAVCALCFFVQLQEQPGEVSLVERLGMIPARLTHPGEPVEIVTDIRREMTPQGVQIVKEMRPAAPPAVPAVLTLLTCVFLHGGWMHFLGNMWFLFIFGDNVEDRFGHVGYLIFYLAMGVAASLSHLASDPSSTIPTIGASGAIAGVMGAYLVWYPHARVQALIPIFFILQIAVLPAHIFLGFWFLLQFFQGTLSTVSTAATGVAWWAHIGGFAIGALVAWLLGTTGVLRPRNASVRPHTERTQMYRVRRHGNQW</sequence>
<dbReference type="SUPFAM" id="SSF144091">
    <property type="entry name" value="Rhomboid-like"/>
    <property type="match status" value="1"/>
</dbReference>
<dbReference type="Pfam" id="PF01694">
    <property type="entry name" value="Rhomboid"/>
    <property type="match status" value="1"/>
</dbReference>
<dbReference type="EMBL" id="CP036275">
    <property type="protein sequence ID" value="QDU39915.1"/>
    <property type="molecule type" value="Genomic_DNA"/>
</dbReference>
<dbReference type="GO" id="GO:0016020">
    <property type="term" value="C:membrane"/>
    <property type="evidence" value="ECO:0007669"/>
    <property type="project" value="UniProtKB-SubCell"/>
</dbReference>
<dbReference type="RefSeq" id="WP_145371050.1">
    <property type="nucleotide sequence ID" value="NZ_CP036275.1"/>
</dbReference>
<dbReference type="Gene3D" id="1.20.1540.10">
    <property type="entry name" value="Rhomboid-like"/>
    <property type="match status" value="1"/>
</dbReference>
<gene>
    <name evidence="9" type="ORF">Mal4_42690</name>
</gene>
<evidence type="ECO:0000256" key="5">
    <source>
        <dbReference type="ARBA" id="ARBA00022989"/>
    </source>
</evidence>
<dbReference type="AlphaFoldDB" id="A0A517ZBP2"/>
<dbReference type="PANTHER" id="PTHR43731">
    <property type="entry name" value="RHOMBOID PROTEASE"/>
    <property type="match status" value="1"/>
</dbReference>
<evidence type="ECO:0000313" key="10">
    <source>
        <dbReference type="Proteomes" id="UP000320496"/>
    </source>
</evidence>
<dbReference type="InterPro" id="IPR022764">
    <property type="entry name" value="Peptidase_S54_rhomboid_dom"/>
</dbReference>
<organism evidence="9 10">
    <name type="scientific">Maioricimonas rarisocia</name>
    <dbReference type="NCBI Taxonomy" id="2528026"/>
    <lineage>
        <taxon>Bacteria</taxon>
        <taxon>Pseudomonadati</taxon>
        <taxon>Planctomycetota</taxon>
        <taxon>Planctomycetia</taxon>
        <taxon>Planctomycetales</taxon>
        <taxon>Planctomycetaceae</taxon>
        <taxon>Maioricimonas</taxon>
    </lineage>
</organism>
<evidence type="ECO:0000256" key="7">
    <source>
        <dbReference type="SAM" id="Phobius"/>
    </source>
</evidence>
<evidence type="ECO:0000256" key="1">
    <source>
        <dbReference type="ARBA" id="ARBA00004141"/>
    </source>
</evidence>
<dbReference type="OrthoDB" id="9813074at2"/>
<feature type="transmembrane region" description="Helical" evidence="7">
    <location>
        <begin position="153"/>
        <end position="173"/>
    </location>
</feature>
<dbReference type="GO" id="GO:0004252">
    <property type="term" value="F:serine-type endopeptidase activity"/>
    <property type="evidence" value="ECO:0007669"/>
    <property type="project" value="InterPro"/>
</dbReference>
<keyword evidence="10" id="KW-1185">Reference proteome</keyword>
<evidence type="ECO:0000256" key="6">
    <source>
        <dbReference type="ARBA" id="ARBA00023136"/>
    </source>
</evidence>
<evidence type="ECO:0000259" key="8">
    <source>
        <dbReference type="Pfam" id="PF01694"/>
    </source>
</evidence>
<dbReference type="KEGG" id="mri:Mal4_42690"/>
<keyword evidence="4" id="KW-0378">Hydrolase</keyword>
<protein>
    <submittedName>
        <fullName evidence="9">Rhomboid family protein</fullName>
    </submittedName>
</protein>
<feature type="transmembrane region" description="Helical" evidence="7">
    <location>
        <begin position="12"/>
        <end position="32"/>
    </location>
</feature>
<dbReference type="InterPro" id="IPR050925">
    <property type="entry name" value="Rhomboid_protease_S54"/>
</dbReference>
<evidence type="ECO:0000313" key="9">
    <source>
        <dbReference type="EMBL" id="QDU39915.1"/>
    </source>
</evidence>
<evidence type="ECO:0000256" key="2">
    <source>
        <dbReference type="ARBA" id="ARBA00009045"/>
    </source>
</evidence>
<comment type="subcellular location">
    <subcellularLocation>
        <location evidence="1">Membrane</location>
        <topology evidence="1">Multi-pass membrane protein</topology>
    </subcellularLocation>
</comment>
<keyword evidence="3 7" id="KW-0812">Transmembrane</keyword>